<evidence type="ECO:0000256" key="5">
    <source>
        <dbReference type="ARBA" id="ARBA00023136"/>
    </source>
</evidence>
<evidence type="ECO:0000313" key="7">
    <source>
        <dbReference type="EMBL" id="OJA16975.1"/>
    </source>
</evidence>
<dbReference type="GO" id="GO:0022857">
    <property type="term" value="F:transmembrane transporter activity"/>
    <property type="evidence" value="ECO:0007669"/>
    <property type="project" value="TreeGrafter"/>
</dbReference>
<comment type="caution">
    <text evidence="7">The sequence shown here is derived from an EMBL/GenBank/DDBJ whole genome shotgun (WGS) entry which is preliminary data.</text>
</comment>
<dbReference type="PANTHER" id="PTHR43791">
    <property type="entry name" value="PERMEASE-RELATED"/>
    <property type="match status" value="1"/>
</dbReference>
<dbReference type="Proteomes" id="UP000183567">
    <property type="component" value="Unassembled WGS sequence"/>
</dbReference>
<keyword evidence="4 6" id="KW-1133">Transmembrane helix</keyword>
<dbReference type="PANTHER" id="PTHR43791:SF36">
    <property type="entry name" value="TRANSPORTER, PUTATIVE (AFU_ORTHOLOGUE AFUA_6G08340)-RELATED"/>
    <property type="match status" value="1"/>
</dbReference>
<dbReference type="AlphaFoldDB" id="A0A1J8Q8I7"/>
<comment type="subcellular location">
    <subcellularLocation>
        <location evidence="1">Membrane</location>
        <topology evidence="1">Multi-pass membrane protein</topology>
    </subcellularLocation>
</comment>
<organism evidence="7 8">
    <name type="scientific">Rhizopogon vesiculosus</name>
    <dbReference type="NCBI Taxonomy" id="180088"/>
    <lineage>
        <taxon>Eukaryota</taxon>
        <taxon>Fungi</taxon>
        <taxon>Dikarya</taxon>
        <taxon>Basidiomycota</taxon>
        <taxon>Agaricomycotina</taxon>
        <taxon>Agaricomycetes</taxon>
        <taxon>Agaricomycetidae</taxon>
        <taxon>Boletales</taxon>
        <taxon>Suillineae</taxon>
        <taxon>Rhizopogonaceae</taxon>
        <taxon>Rhizopogon</taxon>
    </lineage>
</organism>
<gene>
    <name evidence="7" type="ORF">AZE42_00611</name>
</gene>
<dbReference type="Gene3D" id="1.20.1250.20">
    <property type="entry name" value="MFS general substrate transporter like domains"/>
    <property type="match status" value="2"/>
</dbReference>
<evidence type="ECO:0000313" key="8">
    <source>
        <dbReference type="Proteomes" id="UP000183567"/>
    </source>
</evidence>
<keyword evidence="2" id="KW-0813">Transport</keyword>
<evidence type="ECO:0000256" key="2">
    <source>
        <dbReference type="ARBA" id="ARBA00022448"/>
    </source>
</evidence>
<dbReference type="GO" id="GO:0016020">
    <property type="term" value="C:membrane"/>
    <property type="evidence" value="ECO:0007669"/>
    <property type="project" value="UniProtKB-SubCell"/>
</dbReference>
<dbReference type="InterPro" id="IPR036259">
    <property type="entry name" value="MFS_trans_sf"/>
</dbReference>
<feature type="non-terminal residue" evidence="7">
    <location>
        <position position="148"/>
    </location>
</feature>
<protein>
    <recommendedName>
        <fullName evidence="9">Major facilitator superfamily (MFS) profile domain-containing protein</fullName>
    </recommendedName>
</protein>
<dbReference type="SUPFAM" id="SSF103473">
    <property type="entry name" value="MFS general substrate transporter"/>
    <property type="match status" value="1"/>
</dbReference>
<evidence type="ECO:0000256" key="6">
    <source>
        <dbReference type="SAM" id="Phobius"/>
    </source>
</evidence>
<keyword evidence="3 6" id="KW-0812">Transmembrane</keyword>
<reference evidence="7 8" key="1">
    <citation type="submission" date="2016-03" db="EMBL/GenBank/DDBJ databases">
        <title>Comparative genomics of the ectomycorrhizal sister species Rhizopogon vinicolor and Rhizopogon vesiculosus (Basidiomycota: Boletales) reveals a divergence of the mating type B locus.</title>
        <authorList>
            <person name="Mujic A.B."/>
            <person name="Kuo A."/>
            <person name="Tritt A."/>
            <person name="Lipzen A."/>
            <person name="Chen C."/>
            <person name="Johnson J."/>
            <person name="Sharma A."/>
            <person name="Barry K."/>
            <person name="Grigoriev I.V."/>
            <person name="Spatafora J.W."/>
        </authorList>
    </citation>
    <scope>NUCLEOTIDE SEQUENCE [LARGE SCALE GENOMIC DNA]</scope>
    <source>
        <strain evidence="7 8">AM-OR11-056</strain>
    </source>
</reference>
<evidence type="ECO:0008006" key="9">
    <source>
        <dbReference type="Google" id="ProtNLM"/>
    </source>
</evidence>
<feature type="transmembrane region" description="Helical" evidence="6">
    <location>
        <begin position="108"/>
        <end position="132"/>
    </location>
</feature>
<evidence type="ECO:0000256" key="3">
    <source>
        <dbReference type="ARBA" id="ARBA00022692"/>
    </source>
</evidence>
<evidence type="ECO:0000256" key="1">
    <source>
        <dbReference type="ARBA" id="ARBA00004141"/>
    </source>
</evidence>
<dbReference type="EMBL" id="LVVM01002220">
    <property type="protein sequence ID" value="OJA16975.1"/>
    <property type="molecule type" value="Genomic_DNA"/>
</dbReference>
<keyword evidence="8" id="KW-1185">Reference proteome</keyword>
<sequence>MSDYRPLLDASNYNPHYDASSDNGDGPTLPYIHEENRPMVEKRLLRKLDLRVAFLVLIYIINCMDRNNVAAARLRGLEEDLNMTGNQFNTLISVLYLGYVIMEVPSYHTILILRFCLGFVEAAFFPGAVFLLSRWYKRDELGLRTALL</sequence>
<evidence type="ECO:0000256" key="4">
    <source>
        <dbReference type="ARBA" id="ARBA00022989"/>
    </source>
</evidence>
<keyword evidence="5 6" id="KW-0472">Membrane</keyword>
<dbReference type="OrthoDB" id="2985014at2759"/>
<name>A0A1J8Q8I7_9AGAM</name>
<accession>A0A1J8Q8I7</accession>
<proteinExistence type="predicted"/>
<dbReference type="STRING" id="180088.A0A1J8Q8I7"/>